<dbReference type="SUPFAM" id="SSF88659">
    <property type="entry name" value="Sigma3 and sigma4 domains of RNA polymerase sigma factors"/>
    <property type="match status" value="1"/>
</dbReference>
<evidence type="ECO:0000256" key="2">
    <source>
        <dbReference type="ARBA" id="ARBA00023015"/>
    </source>
</evidence>
<dbReference type="InterPro" id="IPR013325">
    <property type="entry name" value="RNA_pol_sigma_r2"/>
</dbReference>
<dbReference type="InterPro" id="IPR007627">
    <property type="entry name" value="RNA_pol_sigma70_r2"/>
</dbReference>
<dbReference type="InterPro" id="IPR013249">
    <property type="entry name" value="RNA_pol_sigma70_r4_t2"/>
</dbReference>
<dbReference type="EMBL" id="JAMXLY010000032">
    <property type="protein sequence ID" value="MCO6025906.1"/>
    <property type="molecule type" value="Genomic_DNA"/>
</dbReference>
<protein>
    <submittedName>
        <fullName evidence="8">Sigma-70 family RNA polymerase sigma factor</fullName>
    </submittedName>
</protein>
<dbReference type="Pfam" id="PF04542">
    <property type="entry name" value="Sigma70_r2"/>
    <property type="match status" value="1"/>
</dbReference>
<comment type="similarity">
    <text evidence="1">Belongs to the sigma-70 factor family. ECF subfamily.</text>
</comment>
<keyword evidence="2" id="KW-0805">Transcription regulation</keyword>
<keyword evidence="5" id="KW-0804">Transcription</keyword>
<evidence type="ECO:0000259" key="6">
    <source>
        <dbReference type="Pfam" id="PF04542"/>
    </source>
</evidence>
<evidence type="ECO:0000256" key="4">
    <source>
        <dbReference type="ARBA" id="ARBA00023125"/>
    </source>
</evidence>
<dbReference type="PANTHER" id="PTHR43133">
    <property type="entry name" value="RNA POLYMERASE ECF-TYPE SIGMA FACTO"/>
    <property type="match status" value="1"/>
</dbReference>
<dbReference type="SUPFAM" id="SSF88946">
    <property type="entry name" value="Sigma2 domain of RNA polymerase sigma factors"/>
    <property type="match status" value="1"/>
</dbReference>
<dbReference type="Pfam" id="PF08281">
    <property type="entry name" value="Sigma70_r4_2"/>
    <property type="match status" value="1"/>
</dbReference>
<dbReference type="Gene3D" id="1.10.10.10">
    <property type="entry name" value="Winged helix-like DNA-binding domain superfamily/Winged helix DNA-binding domain"/>
    <property type="match status" value="1"/>
</dbReference>
<dbReference type="NCBIfam" id="TIGR02937">
    <property type="entry name" value="sigma70-ECF"/>
    <property type="match status" value="1"/>
</dbReference>
<dbReference type="Gene3D" id="1.10.1740.10">
    <property type="match status" value="1"/>
</dbReference>
<reference evidence="8 9" key="1">
    <citation type="submission" date="2022-06" db="EMBL/GenBank/DDBJ databases">
        <title>A taxonomic note on the genus Prevotella: Description of four novel genera and emended description of the genera Hallella and Xylanibacter.</title>
        <authorList>
            <person name="Hitch T.C.A."/>
        </authorList>
    </citation>
    <scope>NUCLEOTIDE SEQUENCE [LARGE SCALE GENOMIC DNA]</scope>
    <source>
        <strain evidence="8 9">DSM 100619</strain>
    </source>
</reference>
<dbReference type="InterPro" id="IPR013324">
    <property type="entry name" value="RNA_pol_sigma_r3/r4-like"/>
</dbReference>
<sequence length="206" mass="24221">MSEQNQPIPKHLEDMSDEELAMSYVAGNNRAFDLLLSRNQSSLFSYILFWVGDQNVADDVFQETFVKVIRKLHEGKYASSGKFGAWCIRIAHNVIIDWYRRKKTRKIVDTLEGYDFPDYIGDTMAPDNIENDIMHHQVMHDIKNMIELLPPVQREVVFLRYYQKLTFKQISVLTNVSINTSLGRMRYALVNLRKMVKDYHLELQLK</sequence>
<name>A0ABT1BXX2_9BACT</name>
<keyword evidence="9" id="KW-1185">Reference proteome</keyword>
<dbReference type="Proteomes" id="UP001204015">
    <property type="component" value="Unassembled WGS sequence"/>
</dbReference>
<dbReference type="InterPro" id="IPR014284">
    <property type="entry name" value="RNA_pol_sigma-70_dom"/>
</dbReference>
<gene>
    <name evidence="8" type="ORF">NG821_08670</name>
</gene>
<dbReference type="RefSeq" id="WP_252761262.1">
    <property type="nucleotide sequence ID" value="NZ_JAMXLY010000032.1"/>
</dbReference>
<dbReference type="InterPro" id="IPR039425">
    <property type="entry name" value="RNA_pol_sigma-70-like"/>
</dbReference>
<evidence type="ECO:0000313" key="8">
    <source>
        <dbReference type="EMBL" id="MCO6025906.1"/>
    </source>
</evidence>
<keyword evidence="4" id="KW-0238">DNA-binding</keyword>
<proteinExistence type="inferred from homology"/>
<dbReference type="PANTHER" id="PTHR43133:SF8">
    <property type="entry name" value="RNA POLYMERASE SIGMA FACTOR HI_1459-RELATED"/>
    <property type="match status" value="1"/>
</dbReference>
<evidence type="ECO:0000256" key="5">
    <source>
        <dbReference type="ARBA" id="ARBA00023163"/>
    </source>
</evidence>
<comment type="caution">
    <text evidence="8">The sequence shown here is derived from an EMBL/GenBank/DDBJ whole genome shotgun (WGS) entry which is preliminary data.</text>
</comment>
<evidence type="ECO:0000256" key="3">
    <source>
        <dbReference type="ARBA" id="ARBA00023082"/>
    </source>
</evidence>
<evidence type="ECO:0000259" key="7">
    <source>
        <dbReference type="Pfam" id="PF08281"/>
    </source>
</evidence>
<dbReference type="CDD" id="cd06171">
    <property type="entry name" value="Sigma70_r4"/>
    <property type="match status" value="1"/>
</dbReference>
<evidence type="ECO:0000256" key="1">
    <source>
        <dbReference type="ARBA" id="ARBA00010641"/>
    </source>
</evidence>
<accession>A0ABT1BXX2</accession>
<feature type="domain" description="RNA polymerase sigma-70 region 2" evidence="6">
    <location>
        <begin position="36"/>
        <end position="103"/>
    </location>
</feature>
<keyword evidence="3" id="KW-0731">Sigma factor</keyword>
<evidence type="ECO:0000313" key="9">
    <source>
        <dbReference type="Proteomes" id="UP001204015"/>
    </source>
</evidence>
<dbReference type="InterPro" id="IPR036388">
    <property type="entry name" value="WH-like_DNA-bd_sf"/>
</dbReference>
<feature type="domain" description="RNA polymerase sigma factor 70 region 4 type 2" evidence="7">
    <location>
        <begin position="141"/>
        <end position="180"/>
    </location>
</feature>
<organism evidence="8 9">
    <name type="scientific">Segatella cerevisiae</name>
    <dbReference type="NCBI Taxonomy" id="2053716"/>
    <lineage>
        <taxon>Bacteria</taxon>
        <taxon>Pseudomonadati</taxon>
        <taxon>Bacteroidota</taxon>
        <taxon>Bacteroidia</taxon>
        <taxon>Bacteroidales</taxon>
        <taxon>Prevotellaceae</taxon>
        <taxon>Segatella</taxon>
    </lineage>
</organism>